<dbReference type="STRING" id="159087.Daro_1650"/>
<dbReference type="OrthoDB" id="8908960at2"/>
<gene>
    <name evidence="1" type="ordered locus">Daro_1650</name>
</gene>
<reference evidence="1" key="1">
    <citation type="submission" date="2005-08" db="EMBL/GenBank/DDBJ databases">
        <title>Complete sequence of Dechloromonas aromatica RCB.</title>
        <authorList>
            <person name="Salinero K.K."/>
            <person name="Copeland A."/>
            <person name="Lucas S."/>
            <person name="Lapidus A."/>
            <person name="Barry K."/>
            <person name="Detter J.C."/>
            <person name="Glavina T."/>
            <person name="Hammon N."/>
            <person name="Israni S."/>
            <person name="Pitluck S."/>
            <person name="Di Bartolo G."/>
            <person name="Trong S."/>
            <person name="Schmutz J."/>
            <person name="Larimer F."/>
            <person name="Land M."/>
            <person name="Ivanova N."/>
            <person name="Richardson P."/>
        </authorList>
    </citation>
    <scope>NUCLEOTIDE SEQUENCE</scope>
    <source>
        <strain evidence="1">RCB</strain>
    </source>
</reference>
<accession>Q47FI3</accession>
<dbReference type="Gene3D" id="1.10.260.40">
    <property type="entry name" value="lambda repressor-like DNA-binding domains"/>
    <property type="match status" value="1"/>
</dbReference>
<dbReference type="EMBL" id="CP000089">
    <property type="protein sequence ID" value="AAZ46398.1"/>
    <property type="molecule type" value="Genomic_DNA"/>
</dbReference>
<dbReference type="HOGENOM" id="CLU_124846_0_0_4"/>
<dbReference type="InterPro" id="IPR010982">
    <property type="entry name" value="Lambda_DNA-bd_dom_sf"/>
</dbReference>
<dbReference type="AlphaFoldDB" id="Q47FI3"/>
<evidence type="ECO:0008006" key="2">
    <source>
        <dbReference type="Google" id="ProtNLM"/>
    </source>
</evidence>
<dbReference type="eggNOG" id="COG2320">
    <property type="taxonomic scope" value="Bacteria"/>
</dbReference>
<organism evidence="1">
    <name type="scientific">Dechloromonas aromatica (strain RCB)</name>
    <dbReference type="NCBI Taxonomy" id="159087"/>
    <lineage>
        <taxon>Bacteria</taxon>
        <taxon>Pseudomonadati</taxon>
        <taxon>Pseudomonadota</taxon>
        <taxon>Betaproteobacteria</taxon>
        <taxon>Rhodocyclales</taxon>
        <taxon>Azonexaceae</taxon>
        <taxon>Dechloromonas</taxon>
    </lineage>
</organism>
<name>Q47FI3_DECAR</name>
<evidence type="ECO:0000313" key="1">
    <source>
        <dbReference type="EMBL" id="AAZ46398.1"/>
    </source>
</evidence>
<protein>
    <recommendedName>
        <fullName evidence="2">Transcriptional regulator</fullName>
    </recommendedName>
</protein>
<dbReference type="GO" id="GO:0003677">
    <property type="term" value="F:DNA binding"/>
    <property type="evidence" value="ECO:0007669"/>
    <property type="project" value="InterPro"/>
</dbReference>
<proteinExistence type="predicted"/>
<sequence length="147" mass="16085">MAKTPEKEAFSARLKQALTHAPKRIDGPAALAIQFNLQYTGKAVTNQAAQKWLTGENRPAPDKIAVLARMFNVSNTWLRFGIDDSPATGNASVAVQPESVTTPTADELQLLGRYRLLSGHQRELIANLIEQLAVSLPPWRANTSSEH</sequence>
<dbReference type="KEGG" id="dar:Daro_1650"/>